<sequence length="166" mass="17619">MTSPPNLVGSRRRGKRWDGGRRIPVNKGNGRHRRFGSAVVLGLLAMLVGLVVAPTVGQAASVTTVPAEEVYVEVAAVDAAPATLTLRDLKRRAENALGRSVPASDLSIAIDGGREVPSYTMTRLIDGAGLDLTLDELTTGPWPAGQCQIIIKVRCKDCQITVNPPK</sequence>
<comment type="caution">
    <text evidence="2">The sequence shown here is derived from an EMBL/GenBank/DDBJ whole genome shotgun (WGS) entry which is preliminary data.</text>
</comment>
<dbReference type="Proteomes" id="UP000482800">
    <property type="component" value="Unassembled WGS sequence"/>
</dbReference>
<evidence type="ECO:0000313" key="3">
    <source>
        <dbReference type="Proteomes" id="UP000482800"/>
    </source>
</evidence>
<organism evidence="2 3">
    <name type="scientific">Phytohabitans houttuyneae</name>
    <dbReference type="NCBI Taxonomy" id="1076126"/>
    <lineage>
        <taxon>Bacteria</taxon>
        <taxon>Bacillati</taxon>
        <taxon>Actinomycetota</taxon>
        <taxon>Actinomycetes</taxon>
        <taxon>Micromonosporales</taxon>
        <taxon>Micromonosporaceae</taxon>
    </lineage>
</organism>
<accession>A0A6V8KVM4</accession>
<protein>
    <submittedName>
        <fullName evidence="2">Uncharacterized protein</fullName>
    </submittedName>
</protein>
<reference evidence="2 3" key="2">
    <citation type="submission" date="2020-03" db="EMBL/GenBank/DDBJ databases">
        <authorList>
            <person name="Ichikawa N."/>
            <person name="Kimura A."/>
            <person name="Kitahashi Y."/>
            <person name="Uohara A."/>
        </authorList>
    </citation>
    <scope>NUCLEOTIDE SEQUENCE [LARGE SCALE GENOMIC DNA]</scope>
    <source>
        <strain evidence="2 3">NBRC 108639</strain>
    </source>
</reference>
<evidence type="ECO:0000256" key="1">
    <source>
        <dbReference type="SAM" id="MobiDB-lite"/>
    </source>
</evidence>
<dbReference type="EMBL" id="BLPF01000005">
    <property type="protein sequence ID" value="GFJ86349.1"/>
    <property type="molecule type" value="Genomic_DNA"/>
</dbReference>
<evidence type="ECO:0000313" key="2">
    <source>
        <dbReference type="EMBL" id="GFJ86349.1"/>
    </source>
</evidence>
<keyword evidence="3" id="KW-1185">Reference proteome</keyword>
<reference evidence="2 3" key="1">
    <citation type="submission" date="2020-03" db="EMBL/GenBank/DDBJ databases">
        <title>Whole genome shotgun sequence of Phytohabitans houttuyneae NBRC 108639.</title>
        <authorList>
            <person name="Komaki H."/>
            <person name="Tamura T."/>
        </authorList>
    </citation>
    <scope>NUCLEOTIDE SEQUENCE [LARGE SCALE GENOMIC DNA]</scope>
    <source>
        <strain evidence="2 3">NBRC 108639</strain>
    </source>
</reference>
<name>A0A6V8KVM4_9ACTN</name>
<dbReference type="AlphaFoldDB" id="A0A6V8KVM4"/>
<feature type="region of interest" description="Disordered" evidence="1">
    <location>
        <begin position="1"/>
        <end position="28"/>
    </location>
</feature>
<gene>
    <name evidence="2" type="ORF">Phou_105290</name>
</gene>
<proteinExistence type="predicted"/>